<evidence type="ECO:0000313" key="2">
    <source>
        <dbReference type="Proteomes" id="UP001227268"/>
    </source>
</evidence>
<keyword evidence="2" id="KW-1185">Reference proteome</keyword>
<dbReference type="EMBL" id="JASBWT010000009">
    <property type="protein sequence ID" value="KAJ9101696.1"/>
    <property type="molecule type" value="Genomic_DNA"/>
</dbReference>
<accession>A0ACC2VSS7</accession>
<name>A0ACC2VSS7_9TREE</name>
<protein>
    <submittedName>
        <fullName evidence="1">Uncharacterized protein</fullName>
    </submittedName>
</protein>
<reference evidence="1" key="1">
    <citation type="submission" date="2023-04" db="EMBL/GenBank/DDBJ databases">
        <title>Draft Genome sequencing of Naganishia species isolated from polar environments using Oxford Nanopore Technology.</title>
        <authorList>
            <person name="Leo P."/>
            <person name="Venkateswaran K."/>
        </authorList>
    </citation>
    <scope>NUCLEOTIDE SEQUENCE</scope>
    <source>
        <strain evidence="1">MNA-CCFEE 5423</strain>
    </source>
</reference>
<dbReference type="Proteomes" id="UP001227268">
    <property type="component" value="Unassembled WGS sequence"/>
</dbReference>
<comment type="caution">
    <text evidence="1">The sequence shown here is derived from an EMBL/GenBank/DDBJ whole genome shotgun (WGS) entry which is preliminary data.</text>
</comment>
<evidence type="ECO:0000313" key="1">
    <source>
        <dbReference type="EMBL" id="KAJ9101696.1"/>
    </source>
</evidence>
<organism evidence="1 2">
    <name type="scientific">Naganishia friedmannii</name>
    <dbReference type="NCBI Taxonomy" id="89922"/>
    <lineage>
        <taxon>Eukaryota</taxon>
        <taxon>Fungi</taxon>
        <taxon>Dikarya</taxon>
        <taxon>Basidiomycota</taxon>
        <taxon>Agaricomycotina</taxon>
        <taxon>Tremellomycetes</taxon>
        <taxon>Filobasidiales</taxon>
        <taxon>Filobasidiaceae</taxon>
        <taxon>Naganishia</taxon>
    </lineage>
</organism>
<proteinExistence type="predicted"/>
<gene>
    <name evidence="1" type="ORF">QFC21_003034</name>
</gene>
<sequence length="372" mass="39912">MSDHCSMTVAGPSITQDGLSVPESTNDVRLSITPDLYEALSGLVRYSAQVELPVVLGQAVQVFLTSYEQANEKHEARSEDDPSLKTDDGDVAVATATPDDVPPKQPGVPSKEIYMPRSIIVQVAQFARSRKATRAIERAGLDVRRYSLIALCAGTRTYTTAAQERLIKADPDAASHFLPSHLAHPPSSSVSAKRSKSGPSSSLGAEYRSASKEISTVLNVLFSIGGVGGAVFVVAKTSAGMRQETAVLLAFLAAVVVGIAETWLYISHARRSAKRYAEGEEIRRAIEKQAGPSLPDLLVEKVVEEVKEGVTELKVTGGDVGLDDTARKTDDTAGSTVFDSGLNRVQQTSREDPISRHSEIRLRRKPLNSTSV</sequence>